<dbReference type="eggNOG" id="COG5592">
    <property type="taxonomic scope" value="Bacteria"/>
</dbReference>
<dbReference type="Pfam" id="PF01814">
    <property type="entry name" value="Hemerythrin"/>
    <property type="match status" value="1"/>
</dbReference>
<sequence length="182" mass="21000">MTTHTSKQQRCYSFDAANLARIQEITDSNTLSHYFEADHKRLDLFAEQFSHYLMILPQLASRYFTAFAQGLTAHIVAEETVLFPFFEEKTGLQQGPTVTMRQEHQQIITILSLISEKLAQQHYQIAAEYNQLNQLLARHNKREENILYPMLDQHSNDQEKAELFLKLFEATALPHCGPCAAN</sequence>
<dbReference type="STRING" id="87626.PTD2_20487"/>
<keyword evidence="3" id="KW-1185">Reference proteome</keyword>
<comment type="caution">
    <text evidence="2">The sequence shown here is derived from an EMBL/GenBank/DDBJ whole genome shotgun (WGS) entry which is preliminary data.</text>
</comment>
<dbReference type="AlphaFoldDB" id="A4CA23"/>
<dbReference type="EMBL" id="AAOH01000004">
    <property type="protein sequence ID" value="EAR28231.1"/>
    <property type="molecule type" value="Genomic_DNA"/>
</dbReference>
<dbReference type="HOGENOM" id="CLU_127112_0_0_6"/>
<dbReference type="Proteomes" id="UP000006201">
    <property type="component" value="Unassembled WGS sequence"/>
</dbReference>
<accession>A4CA23</accession>
<proteinExistence type="predicted"/>
<dbReference type="PANTHER" id="PTHR35585:SF1">
    <property type="entry name" value="HHE DOMAIN PROTEIN (AFU_ORTHOLOGUE AFUA_4G00730)"/>
    <property type="match status" value="1"/>
</dbReference>
<evidence type="ECO:0000313" key="3">
    <source>
        <dbReference type="Proteomes" id="UP000006201"/>
    </source>
</evidence>
<dbReference type="PANTHER" id="PTHR35585">
    <property type="entry name" value="HHE DOMAIN PROTEIN (AFU_ORTHOLOGUE AFUA_4G00730)"/>
    <property type="match status" value="1"/>
</dbReference>
<evidence type="ECO:0000313" key="2">
    <source>
        <dbReference type="EMBL" id="EAR28231.1"/>
    </source>
</evidence>
<feature type="domain" description="Hemerythrin-like" evidence="1">
    <location>
        <begin position="31"/>
        <end position="151"/>
    </location>
</feature>
<evidence type="ECO:0000259" key="1">
    <source>
        <dbReference type="Pfam" id="PF01814"/>
    </source>
</evidence>
<protein>
    <submittedName>
        <fullName evidence="2">Hemerythrin HHE cation binding region</fullName>
    </submittedName>
</protein>
<gene>
    <name evidence="2" type="ORF">PTD2_20487</name>
</gene>
<dbReference type="Gene3D" id="1.20.120.520">
    <property type="entry name" value="nmb1532 protein domain like"/>
    <property type="match status" value="1"/>
</dbReference>
<dbReference type="InterPro" id="IPR012312">
    <property type="entry name" value="Hemerythrin-like"/>
</dbReference>
<organism evidence="2 3">
    <name type="scientific">Pseudoalteromonas tunicata D2</name>
    <dbReference type="NCBI Taxonomy" id="87626"/>
    <lineage>
        <taxon>Bacteria</taxon>
        <taxon>Pseudomonadati</taxon>
        <taxon>Pseudomonadota</taxon>
        <taxon>Gammaproteobacteria</taxon>
        <taxon>Alteromonadales</taxon>
        <taxon>Pseudoalteromonadaceae</taxon>
        <taxon>Pseudoalteromonas</taxon>
    </lineage>
</organism>
<name>A4CA23_9GAMM</name>
<reference evidence="2 3" key="1">
    <citation type="submission" date="2006-02" db="EMBL/GenBank/DDBJ databases">
        <authorList>
            <person name="Moran M.A."/>
            <person name="Kjelleberg S."/>
            <person name="Egan S."/>
            <person name="Saunders N."/>
            <person name="Thomas T."/>
            <person name="Ferriera S."/>
            <person name="Johnson J."/>
            <person name="Kravitz S."/>
            <person name="Halpern A."/>
            <person name="Remington K."/>
            <person name="Beeson K."/>
            <person name="Tran B."/>
            <person name="Rogers Y.-H."/>
            <person name="Friedman R."/>
            <person name="Venter J.C."/>
        </authorList>
    </citation>
    <scope>NUCLEOTIDE SEQUENCE [LARGE SCALE GENOMIC DNA]</scope>
    <source>
        <strain evidence="2 3">D2</strain>
    </source>
</reference>